<dbReference type="HOGENOM" id="CLU_023205_2_0_9"/>
<dbReference type="KEGG" id="ain:Acin_1447"/>
<dbReference type="SUPFAM" id="SSF51430">
    <property type="entry name" value="NAD(P)-linked oxidoreductase"/>
    <property type="match status" value="2"/>
</dbReference>
<evidence type="ECO:0000313" key="4">
    <source>
        <dbReference type="Proteomes" id="UP000007093"/>
    </source>
</evidence>
<sequence>MDFFAEGHAGFFQPPVLAGIGPKYGKTTAQVILRWLFQSRIVDIPRLVHAERIYQNFRTNDFMLFNKDMAEITGGPILILDVHSLKEIYRPTRSNLSNKEANEMEYTKLGTTDIEVSKLCVGCMSFGKAGTMHDWTLDKQQSEAVIRHALDLGINFFDTANGYSAGTSEEYLGRAIKHNIARNKVVIASKVYFNEGRLSRKAIMREIEGSLKRLGTDYLDLYIIHRFDYETPIEETMEALHELVRAGKVRALGASAMYGYQFYHMQMAAKEHGWTPFSVMENHYNLIYREDERELIPICKQMNVSLMPYSPLASGHLTRAKWSSGSLRGRTDKVAAGKYDRMKEQDVKIIKRVQELSERHHYTMAQIALAWQWAKGVSSPIIGATKAHYLDDASAALKVKLSPQEIDYLEENYVPHPIVGAVDRNPKPGVMLLDVKHSLC</sequence>
<keyword evidence="4" id="KW-1185">Reference proteome</keyword>
<evidence type="ECO:0000256" key="1">
    <source>
        <dbReference type="ARBA" id="ARBA00023002"/>
    </source>
</evidence>
<proteinExistence type="predicted"/>
<name>G4Q2L2_ACIIR</name>
<dbReference type="FunFam" id="3.20.20.100:FF:000004">
    <property type="entry name" value="Oxidoreductase, aldo/keto reductase"/>
    <property type="match status" value="1"/>
</dbReference>
<evidence type="ECO:0000313" key="3">
    <source>
        <dbReference type="EMBL" id="AEQ22668.1"/>
    </source>
</evidence>
<gene>
    <name evidence="3" type="ordered locus">Acin_1447</name>
</gene>
<dbReference type="PATRIC" id="fig|568816.4.peg.1404"/>
<accession>G4Q2L2</accession>
<dbReference type="InParanoid" id="G4Q2L2"/>
<reference evidence="3 4" key="1">
    <citation type="journal article" date="2011" name="J. Bacteriol.">
        <title>Complete genome sequence of Acidaminococcus intestini RYC-MR95, a Gram-negative bacterium from the phylum Firmicutes.</title>
        <authorList>
            <person name="D'Auria G."/>
            <person name="Galan J.C."/>
            <person name="Rodriguez-Alcayna M."/>
            <person name="Moya A."/>
            <person name="Baquero F."/>
            <person name="Latorre A."/>
        </authorList>
    </citation>
    <scope>NUCLEOTIDE SEQUENCE [LARGE SCALE GENOMIC DNA]</scope>
    <source>
        <strain evidence="3 4">RyC-MR95</strain>
    </source>
</reference>
<dbReference type="GO" id="GO:0016491">
    <property type="term" value="F:oxidoreductase activity"/>
    <property type="evidence" value="ECO:0007669"/>
    <property type="project" value="UniProtKB-KW"/>
</dbReference>
<dbReference type="Gene3D" id="3.20.20.100">
    <property type="entry name" value="NADP-dependent oxidoreductase domain"/>
    <property type="match status" value="2"/>
</dbReference>
<dbReference type="InterPro" id="IPR036812">
    <property type="entry name" value="NAD(P)_OxRdtase_dom_sf"/>
</dbReference>
<dbReference type="GO" id="GO:0005829">
    <property type="term" value="C:cytosol"/>
    <property type="evidence" value="ECO:0007669"/>
    <property type="project" value="UniProtKB-ARBA"/>
</dbReference>
<dbReference type="FunCoup" id="G4Q2L2">
    <property type="interactions" value="203"/>
</dbReference>
<dbReference type="STRING" id="568816.Acin_1447"/>
<dbReference type="Proteomes" id="UP000007093">
    <property type="component" value="Chromosome"/>
</dbReference>
<dbReference type="InterPro" id="IPR023210">
    <property type="entry name" value="NADP_OxRdtase_dom"/>
</dbReference>
<dbReference type="InterPro" id="IPR050523">
    <property type="entry name" value="AKR_Detox_Biosynth"/>
</dbReference>
<dbReference type="PANTHER" id="PTHR43364">
    <property type="entry name" value="NADH-SPECIFIC METHYLGLYOXAL REDUCTASE-RELATED"/>
    <property type="match status" value="1"/>
</dbReference>
<evidence type="ECO:0000259" key="2">
    <source>
        <dbReference type="Pfam" id="PF00248"/>
    </source>
</evidence>
<feature type="domain" description="NADP-dependent oxidoreductase" evidence="2">
    <location>
        <begin position="118"/>
        <end position="411"/>
    </location>
</feature>
<dbReference type="Pfam" id="PF00248">
    <property type="entry name" value="Aldo_ket_red"/>
    <property type="match status" value="1"/>
</dbReference>
<organism evidence="3 4">
    <name type="scientific">Acidaminococcus intestini (strain RyC-MR95)</name>
    <dbReference type="NCBI Taxonomy" id="568816"/>
    <lineage>
        <taxon>Bacteria</taxon>
        <taxon>Bacillati</taxon>
        <taxon>Bacillota</taxon>
        <taxon>Negativicutes</taxon>
        <taxon>Acidaminococcales</taxon>
        <taxon>Acidaminococcaceae</taxon>
        <taxon>Acidaminococcus</taxon>
    </lineage>
</organism>
<dbReference type="AlphaFoldDB" id="G4Q2L2"/>
<dbReference type="EMBL" id="CP003058">
    <property type="protein sequence ID" value="AEQ22668.1"/>
    <property type="molecule type" value="Genomic_DNA"/>
</dbReference>
<dbReference type="PANTHER" id="PTHR43364:SF4">
    <property type="entry name" value="NAD(P)-LINKED OXIDOREDUCTASE SUPERFAMILY PROTEIN"/>
    <property type="match status" value="1"/>
</dbReference>
<protein>
    <recommendedName>
        <fullName evidence="2">NADP-dependent oxidoreductase domain-containing protein</fullName>
    </recommendedName>
</protein>
<dbReference type="CDD" id="cd19079">
    <property type="entry name" value="AKR_EcYajO-like"/>
    <property type="match status" value="1"/>
</dbReference>
<dbReference type="eggNOG" id="COG0667">
    <property type="taxonomic scope" value="Bacteria"/>
</dbReference>
<keyword evidence="1" id="KW-0560">Oxidoreductase</keyword>